<dbReference type="EMBL" id="DRTD01000601">
    <property type="protein sequence ID" value="HHE55740.1"/>
    <property type="molecule type" value="Genomic_DNA"/>
</dbReference>
<dbReference type="Proteomes" id="UP000886111">
    <property type="component" value="Unassembled WGS sequence"/>
</dbReference>
<reference evidence="1" key="1">
    <citation type="journal article" date="2020" name="mSystems">
        <title>Genome- and Community-Level Interaction Insights into Carbon Utilization and Element Cycling Functions of Hydrothermarchaeota in Hydrothermal Sediment.</title>
        <authorList>
            <person name="Zhou Z."/>
            <person name="Liu Y."/>
            <person name="Xu W."/>
            <person name="Pan J."/>
            <person name="Luo Z.H."/>
            <person name="Li M."/>
        </authorList>
    </citation>
    <scope>NUCLEOTIDE SEQUENCE [LARGE SCALE GENOMIC DNA]</scope>
    <source>
        <strain evidence="1">HyVt-76</strain>
    </source>
</reference>
<sequence>MNQKKHCKYCGKLFEPDPRVGDRQKCCGSPACKKERKKEADRKWRKKNPEYFKGRYESYLKQWLKKHP</sequence>
<protein>
    <submittedName>
        <fullName evidence="1">Uncharacterized protein</fullName>
    </submittedName>
</protein>
<evidence type="ECO:0000313" key="1">
    <source>
        <dbReference type="EMBL" id="HHE55740.1"/>
    </source>
</evidence>
<comment type="caution">
    <text evidence="1">The sequence shown here is derived from an EMBL/GenBank/DDBJ whole genome shotgun (WGS) entry which is preliminary data.</text>
</comment>
<feature type="non-terminal residue" evidence="1">
    <location>
        <position position="68"/>
    </location>
</feature>
<organism evidence="1">
    <name type="scientific">Caldithrix abyssi</name>
    <dbReference type="NCBI Taxonomy" id="187145"/>
    <lineage>
        <taxon>Bacteria</taxon>
        <taxon>Pseudomonadati</taxon>
        <taxon>Calditrichota</taxon>
        <taxon>Calditrichia</taxon>
        <taxon>Calditrichales</taxon>
        <taxon>Calditrichaceae</taxon>
        <taxon>Caldithrix</taxon>
    </lineage>
</organism>
<accession>A0A7V5H4P9</accession>
<gene>
    <name evidence="1" type="ORF">ENL21_08150</name>
</gene>
<proteinExistence type="predicted"/>
<dbReference type="AlphaFoldDB" id="A0A7V5H4P9"/>
<name>A0A7V5H4P9_CALAY</name>